<keyword evidence="2" id="KW-1185">Reference proteome</keyword>
<proteinExistence type="predicted"/>
<organism evidence="1 2">
    <name type="scientific">Jaapia argillacea MUCL 33604</name>
    <dbReference type="NCBI Taxonomy" id="933084"/>
    <lineage>
        <taxon>Eukaryota</taxon>
        <taxon>Fungi</taxon>
        <taxon>Dikarya</taxon>
        <taxon>Basidiomycota</taxon>
        <taxon>Agaricomycotina</taxon>
        <taxon>Agaricomycetes</taxon>
        <taxon>Agaricomycetidae</taxon>
        <taxon>Jaapiales</taxon>
        <taxon>Jaapiaceae</taxon>
        <taxon>Jaapia</taxon>
    </lineage>
</organism>
<dbReference type="OrthoDB" id="3199698at2759"/>
<dbReference type="EMBL" id="KL197714">
    <property type="protein sequence ID" value="KDQ60533.1"/>
    <property type="molecule type" value="Genomic_DNA"/>
</dbReference>
<dbReference type="InterPro" id="IPR041078">
    <property type="entry name" value="Plavaka"/>
</dbReference>
<dbReference type="Pfam" id="PF18759">
    <property type="entry name" value="Plavaka"/>
    <property type="match status" value="1"/>
</dbReference>
<evidence type="ECO:0000313" key="2">
    <source>
        <dbReference type="Proteomes" id="UP000027265"/>
    </source>
</evidence>
<protein>
    <submittedName>
        <fullName evidence="1">Uncharacterized protein</fullName>
    </submittedName>
</protein>
<sequence>MSTDFAWSQVDIISEDPATHGAIVFDPRILWDDYGICADVVPFTPTFPCADIHQLITPDLLHQLIKGMFKDHIIVWVNKYLVLEHGEARTFAIIEDIDQCIAAAPAFPGLHRFPEGRDFTQWTGDDLKALMKVYLPAITGHVPDAMVKCLVAFLDFCYITQRNSIDTNVMDDLKSTLARFHHHQQVFVETSICDSDISLPRQHSLMHYIRSIHLFGSPNGLCSSITESKHIKAMKEPWRRSSRYKALRQMLQTNQWMDKMAAARQTFKQKGMMEGTTASYTALILAGYQPKPLEAEVEVDNDDKESGPLDGPKVMNFVKLAQTYERGYPKKLPELALHINQPQLLPLVRRFLYNQLYPASPIPSSNIPIEQCPEFSGRVYVYHSAVARFFAPSDICGAGGMYQEHIRANPNWRGEYS</sequence>
<dbReference type="HOGENOM" id="CLU_006344_14_1_1"/>
<name>A0A067Q0D2_9AGAM</name>
<gene>
    <name evidence="1" type="ORF">JAAARDRAFT_191905</name>
</gene>
<accession>A0A067Q0D2</accession>
<dbReference type="InParanoid" id="A0A067Q0D2"/>
<evidence type="ECO:0000313" key="1">
    <source>
        <dbReference type="EMBL" id="KDQ60533.1"/>
    </source>
</evidence>
<reference evidence="2" key="1">
    <citation type="journal article" date="2014" name="Proc. Natl. Acad. Sci. U.S.A.">
        <title>Extensive sampling of basidiomycete genomes demonstrates inadequacy of the white-rot/brown-rot paradigm for wood decay fungi.</title>
        <authorList>
            <person name="Riley R."/>
            <person name="Salamov A.A."/>
            <person name="Brown D.W."/>
            <person name="Nagy L.G."/>
            <person name="Floudas D."/>
            <person name="Held B.W."/>
            <person name="Levasseur A."/>
            <person name="Lombard V."/>
            <person name="Morin E."/>
            <person name="Otillar R."/>
            <person name="Lindquist E.A."/>
            <person name="Sun H."/>
            <person name="LaButti K.M."/>
            <person name="Schmutz J."/>
            <person name="Jabbour D."/>
            <person name="Luo H."/>
            <person name="Baker S.E."/>
            <person name="Pisabarro A.G."/>
            <person name="Walton J.D."/>
            <person name="Blanchette R.A."/>
            <person name="Henrissat B."/>
            <person name="Martin F."/>
            <person name="Cullen D."/>
            <person name="Hibbett D.S."/>
            <person name="Grigoriev I.V."/>
        </authorList>
    </citation>
    <scope>NUCLEOTIDE SEQUENCE [LARGE SCALE GENOMIC DNA]</scope>
    <source>
        <strain evidence="2">MUCL 33604</strain>
    </source>
</reference>
<dbReference type="Proteomes" id="UP000027265">
    <property type="component" value="Unassembled WGS sequence"/>
</dbReference>
<dbReference type="AlphaFoldDB" id="A0A067Q0D2"/>